<evidence type="ECO:0000256" key="15">
    <source>
        <dbReference type="ARBA" id="ARBA00022842"/>
    </source>
</evidence>
<dbReference type="NCBIfam" id="TIGR03455">
    <property type="entry name" value="HisG_C-term"/>
    <property type="match status" value="1"/>
</dbReference>
<keyword evidence="13" id="KW-0547">Nucleotide-binding</keyword>
<evidence type="ECO:0000256" key="13">
    <source>
        <dbReference type="ARBA" id="ARBA00022741"/>
    </source>
</evidence>
<dbReference type="InterPro" id="IPR015867">
    <property type="entry name" value="N-reg_PII/ATP_PRibTrfase_C"/>
</dbReference>
<evidence type="ECO:0000313" key="21">
    <source>
        <dbReference type="EMBL" id="QED23610.1"/>
    </source>
</evidence>
<comment type="catalytic activity">
    <reaction evidence="1">
        <text>1-(5-phospho-beta-D-ribosyl)-ATP + diphosphate = 5-phospho-alpha-D-ribose 1-diphosphate + ATP</text>
        <dbReference type="Rhea" id="RHEA:18473"/>
        <dbReference type="ChEBI" id="CHEBI:30616"/>
        <dbReference type="ChEBI" id="CHEBI:33019"/>
        <dbReference type="ChEBI" id="CHEBI:58017"/>
        <dbReference type="ChEBI" id="CHEBI:73183"/>
        <dbReference type="EC" id="2.4.2.17"/>
    </reaction>
</comment>
<dbReference type="EC" id="2.4.2.17" evidence="6 18"/>
<evidence type="ECO:0000256" key="1">
    <source>
        <dbReference type="ARBA" id="ARBA00000915"/>
    </source>
</evidence>
<dbReference type="InterPro" id="IPR013115">
    <property type="entry name" value="HisG_C"/>
</dbReference>
<dbReference type="GO" id="GO:0000287">
    <property type="term" value="F:magnesium ion binding"/>
    <property type="evidence" value="ECO:0007669"/>
    <property type="project" value="InterPro"/>
</dbReference>
<keyword evidence="15" id="KW-0460">Magnesium</keyword>
<evidence type="ECO:0000256" key="3">
    <source>
        <dbReference type="ARBA" id="ARBA00004496"/>
    </source>
</evidence>
<evidence type="ECO:0000256" key="2">
    <source>
        <dbReference type="ARBA" id="ARBA00001946"/>
    </source>
</evidence>
<dbReference type="PANTHER" id="PTHR21403">
    <property type="entry name" value="ATP PHOSPHORIBOSYLTRANSFERASE ATP-PRTASE"/>
    <property type="match status" value="1"/>
</dbReference>
<comment type="function">
    <text evidence="17">Catalyzes the condensation of ATP and 5-phosphoribose 1-diphosphate to form N'-(5'-phosphoribosyl)-ATP (PR-ATP). Has a crucial role in the pathway because the rate of histidine biosynthesis seems to be controlled primarily by regulation of HisG enzymatic activity.</text>
</comment>
<evidence type="ECO:0000256" key="11">
    <source>
        <dbReference type="ARBA" id="ARBA00022679"/>
    </source>
</evidence>
<comment type="cofactor">
    <cofactor evidence="2">
        <name>Mg(2+)</name>
        <dbReference type="ChEBI" id="CHEBI:18420"/>
    </cofactor>
</comment>
<dbReference type="NCBIfam" id="TIGR00070">
    <property type="entry name" value="hisG"/>
    <property type="match status" value="1"/>
</dbReference>
<dbReference type="AlphaFoldDB" id="A0A5B8XEE0"/>
<keyword evidence="11 21" id="KW-0808">Transferase</keyword>
<dbReference type="InterPro" id="IPR011322">
    <property type="entry name" value="N-reg_PII-like_a/b"/>
</dbReference>
<evidence type="ECO:0000256" key="8">
    <source>
        <dbReference type="ARBA" id="ARBA00022490"/>
    </source>
</evidence>
<evidence type="ECO:0000259" key="19">
    <source>
        <dbReference type="Pfam" id="PF01634"/>
    </source>
</evidence>
<evidence type="ECO:0000256" key="17">
    <source>
        <dbReference type="ARBA" id="ARBA00024861"/>
    </source>
</evidence>
<accession>A0A5B8XEE0</accession>
<dbReference type="GO" id="GO:0003879">
    <property type="term" value="F:ATP phosphoribosyltransferase activity"/>
    <property type="evidence" value="ECO:0007669"/>
    <property type="project" value="UniProtKB-UniRule"/>
</dbReference>
<dbReference type="FunFam" id="3.30.70.120:FF:000002">
    <property type="entry name" value="ATP phosphoribosyltransferase"/>
    <property type="match status" value="1"/>
</dbReference>
<evidence type="ECO:0000256" key="14">
    <source>
        <dbReference type="ARBA" id="ARBA00022840"/>
    </source>
</evidence>
<keyword evidence="9" id="KW-0028">Amino-acid biosynthesis</keyword>
<keyword evidence="22" id="KW-1185">Reference proteome</keyword>
<dbReference type="Gene3D" id="3.40.190.10">
    <property type="entry name" value="Periplasmic binding protein-like II"/>
    <property type="match status" value="2"/>
</dbReference>
<dbReference type="Gene3D" id="3.30.70.120">
    <property type="match status" value="1"/>
</dbReference>
<feature type="domain" description="ATP phosphoribosyltransferase catalytic" evidence="19">
    <location>
        <begin position="52"/>
        <end position="195"/>
    </location>
</feature>
<proteinExistence type="inferred from homology"/>
<dbReference type="GO" id="GO:0000105">
    <property type="term" value="P:L-histidine biosynthetic process"/>
    <property type="evidence" value="ECO:0007669"/>
    <property type="project" value="UniProtKB-UniRule"/>
</dbReference>
<protein>
    <recommendedName>
        <fullName evidence="7 18">ATP phosphoribosyltransferase</fullName>
        <ecNumber evidence="6 18">2.4.2.17</ecNumber>
    </recommendedName>
</protein>
<evidence type="ECO:0000313" key="22">
    <source>
        <dbReference type="Proteomes" id="UP000321934"/>
    </source>
</evidence>
<evidence type="ECO:0000259" key="20">
    <source>
        <dbReference type="Pfam" id="PF08029"/>
    </source>
</evidence>
<feature type="domain" description="Histidine biosynthesis HisG C-terminal" evidence="20">
    <location>
        <begin position="200"/>
        <end position="271"/>
    </location>
</feature>
<evidence type="ECO:0000256" key="16">
    <source>
        <dbReference type="ARBA" id="ARBA00023102"/>
    </source>
</evidence>
<comment type="similarity">
    <text evidence="5">Belongs to the ATP phosphoribosyltransferase family. Long subfamily.</text>
</comment>
<dbReference type="UniPathway" id="UPA00031">
    <property type="reaction ID" value="UER00006"/>
</dbReference>
<dbReference type="PANTHER" id="PTHR21403:SF8">
    <property type="entry name" value="ATP PHOSPHORIBOSYLTRANSFERASE"/>
    <property type="match status" value="1"/>
</dbReference>
<dbReference type="EMBL" id="CP029077">
    <property type="protein sequence ID" value="QED23610.1"/>
    <property type="molecule type" value="Genomic_DNA"/>
</dbReference>
<comment type="subcellular location">
    <subcellularLocation>
        <location evidence="3">Cytoplasm</location>
    </subcellularLocation>
</comment>
<keyword evidence="16" id="KW-0368">Histidine biosynthesis</keyword>
<dbReference type="SUPFAM" id="SSF54913">
    <property type="entry name" value="GlnB-like"/>
    <property type="match status" value="1"/>
</dbReference>
<keyword evidence="8" id="KW-0963">Cytoplasm</keyword>
<dbReference type="Pfam" id="PF01634">
    <property type="entry name" value="HisG"/>
    <property type="match status" value="1"/>
</dbReference>
<reference evidence="21 22" key="1">
    <citation type="journal article" date="2019" name="ISME J.">
        <title>Deianiraea, an extracellular bacterium associated with the ciliate Paramecium, suggests an alternative scenario for the evolution of Rickettsiales.</title>
        <authorList>
            <person name="Castelli M."/>
            <person name="Sabaneyeva E."/>
            <person name="Lanzoni O."/>
            <person name="Lebedeva N."/>
            <person name="Floriano A.M."/>
            <person name="Gaiarsa S."/>
            <person name="Benken K."/>
            <person name="Modeo L."/>
            <person name="Bandi C."/>
            <person name="Potekhin A."/>
            <person name="Sassera D."/>
            <person name="Petroni G."/>
        </authorList>
    </citation>
    <scope>NUCLEOTIDE SEQUENCE [LARGE SCALE GENOMIC DNA]</scope>
    <source>
        <strain evidence="21">CyL4-1</strain>
    </source>
</reference>
<dbReference type="Pfam" id="PF08029">
    <property type="entry name" value="HisG_C"/>
    <property type="match status" value="1"/>
</dbReference>
<dbReference type="InterPro" id="IPR013820">
    <property type="entry name" value="ATP_PRibTrfase_cat"/>
</dbReference>
<evidence type="ECO:0000256" key="12">
    <source>
        <dbReference type="ARBA" id="ARBA00022723"/>
    </source>
</evidence>
<dbReference type="GO" id="GO:0005737">
    <property type="term" value="C:cytoplasm"/>
    <property type="evidence" value="ECO:0007669"/>
    <property type="project" value="UniProtKB-SubCell"/>
</dbReference>
<keyword evidence="12" id="KW-0479">Metal-binding</keyword>
<gene>
    <name evidence="21" type="ORF">Deia_00823</name>
</gene>
<organism evidence="21 22">
    <name type="scientific">Candidatus Deianiraea vastatrix</name>
    <dbReference type="NCBI Taxonomy" id="2163644"/>
    <lineage>
        <taxon>Bacteria</taxon>
        <taxon>Pseudomonadati</taxon>
        <taxon>Pseudomonadota</taxon>
        <taxon>Alphaproteobacteria</taxon>
        <taxon>Rickettsiales</taxon>
        <taxon>Candidatus Deianiraeaceae</taxon>
        <taxon>Candidatus Deianiraea</taxon>
    </lineage>
</organism>
<dbReference type="OrthoDB" id="9806435at2"/>
<evidence type="ECO:0000256" key="10">
    <source>
        <dbReference type="ARBA" id="ARBA00022676"/>
    </source>
</evidence>
<dbReference type="Proteomes" id="UP000321934">
    <property type="component" value="Chromosome"/>
</dbReference>
<evidence type="ECO:0000256" key="4">
    <source>
        <dbReference type="ARBA" id="ARBA00004667"/>
    </source>
</evidence>
<dbReference type="RefSeq" id="WP_146820874.1">
    <property type="nucleotide sequence ID" value="NZ_CP029077.1"/>
</dbReference>
<dbReference type="SUPFAM" id="SSF53850">
    <property type="entry name" value="Periplasmic binding protein-like II"/>
    <property type="match status" value="1"/>
</dbReference>
<evidence type="ECO:0000256" key="7">
    <source>
        <dbReference type="ARBA" id="ARBA00020998"/>
    </source>
</evidence>
<sequence length="275" mass="30961">MLKIAVQKSDRISKGFLELLNKCGLNIDGNHSKLYCKFNELPIELYFVRGCDIPALLENKFDLAILGTDSFFEYNLHKTCQIKKELGFAKCRLSLAGKTNVNLQNSIIATSYVNILQNYLTEQNINAKIVQMNGSVESSIELSLANVIFDIVQTGSTLLQHGLTEFEKVLDLQAILITKNGFQNDVFDKLLFRINAVLNAKPSKYIMFNLKKDLLNNILNIMPAGKSPTILDLADKNYCAIHALCNENDIWDISEKLQKHGAEDIVVSDVNLRFL</sequence>
<dbReference type="GO" id="GO:0005524">
    <property type="term" value="F:ATP binding"/>
    <property type="evidence" value="ECO:0007669"/>
    <property type="project" value="UniProtKB-KW"/>
</dbReference>
<dbReference type="InterPro" id="IPR001348">
    <property type="entry name" value="ATP_PRibTrfase_HisG"/>
</dbReference>
<evidence type="ECO:0000256" key="9">
    <source>
        <dbReference type="ARBA" id="ARBA00022605"/>
    </source>
</evidence>
<evidence type="ECO:0000256" key="6">
    <source>
        <dbReference type="ARBA" id="ARBA00011946"/>
    </source>
</evidence>
<name>A0A5B8XEE0_9RICK</name>
<evidence type="ECO:0000256" key="5">
    <source>
        <dbReference type="ARBA" id="ARBA00007955"/>
    </source>
</evidence>
<comment type="pathway">
    <text evidence="4">Amino-acid biosynthesis; L-histidine biosynthesis; L-histidine from 5-phospho-alpha-D-ribose 1-diphosphate: step 1/9.</text>
</comment>
<keyword evidence="14" id="KW-0067">ATP-binding</keyword>
<keyword evidence="10 21" id="KW-0328">Glycosyltransferase</keyword>
<evidence type="ECO:0000256" key="18">
    <source>
        <dbReference type="NCBIfam" id="TIGR00070"/>
    </source>
</evidence>